<proteinExistence type="predicted"/>
<dbReference type="STRING" id="5539.A0A3E2HCA1"/>
<evidence type="ECO:0000256" key="2">
    <source>
        <dbReference type="SAM" id="MobiDB-lite"/>
    </source>
</evidence>
<feature type="compositionally biased region" description="Basic and acidic residues" evidence="2">
    <location>
        <begin position="407"/>
        <end position="428"/>
    </location>
</feature>
<feature type="compositionally biased region" description="Polar residues" evidence="2">
    <location>
        <begin position="218"/>
        <end position="231"/>
    </location>
</feature>
<name>A0A3E2HCA1_SCYLI</name>
<evidence type="ECO:0000313" key="3">
    <source>
        <dbReference type="EMBL" id="RFU31010.1"/>
    </source>
</evidence>
<feature type="non-terminal residue" evidence="3">
    <location>
        <position position="488"/>
    </location>
</feature>
<protein>
    <submittedName>
        <fullName evidence="3">Uncharacterized protein</fullName>
    </submittedName>
</protein>
<dbReference type="AlphaFoldDB" id="A0A3E2HCA1"/>
<organism evidence="3 4">
    <name type="scientific">Scytalidium lignicola</name>
    <name type="common">Hyphomycete</name>
    <dbReference type="NCBI Taxonomy" id="5539"/>
    <lineage>
        <taxon>Eukaryota</taxon>
        <taxon>Fungi</taxon>
        <taxon>Dikarya</taxon>
        <taxon>Ascomycota</taxon>
        <taxon>Pezizomycotina</taxon>
        <taxon>Leotiomycetes</taxon>
        <taxon>Leotiomycetes incertae sedis</taxon>
        <taxon>Scytalidium</taxon>
    </lineage>
</organism>
<dbReference type="Proteomes" id="UP000258309">
    <property type="component" value="Unassembled WGS sequence"/>
</dbReference>
<feature type="compositionally biased region" description="Polar residues" evidence="2">
    <location>
        <begin position="239"/>
        <end position="249"/>
    </location>
</feature>
<dbReference type="EMBL" id="NCSJ02000086">
    <property type="protein sequence ID" value="RFU31010.1"/>
    <property type="molecule type" value="Genomic_DNA"/>
</dbReference>
<gene>
    <name evidence="3" type="ORF">B7463_g5340</name>
</gene>
<keyword evidence="1" id="KW-0175">Coiled coil</keyword>
<feature type="region of interest" description="Disordered" evidence="2">
    <location>
        <begin position="407"/>
        <end position="473"/>
    </location>
</feature>
<evidence type="ECO:0000313" key="4">
    <source>
        <dbReference type="Proteomes" id="UP000258309"/>
    </source>
</evidence>
<comment type="caution">
    <text evidence="3">The sequence shown here is derived from an EMBL/GenBank/DDBJ whole genome shotgun (WGS) entry which is preliminary data.</text>
</comment>
<reference evidence="3 4" key="1">
    <citation type="submission" date="2018-05" db="EMBL/GenBank/DDBJ databases">
        <title>Draft genome sequence of Scytalidium lignicola DSM 105466, a ubiquitous saprotrophic fungus.</title>
        <authorList>
            <person name="Buettner E."/>
            <person name="Gebauer A.M."/>
            <person name="Hofrichter M."/>
            <person name="Liers C."/>
            <person name="Kellner H."/>
        </authorList>
    </citation>
    <scope>NUCLEOTIDE SEQUENCE [LARGE SCALE GENOMIC DNA]</scope>
    <source>
        <strain evidence="3 4">DSM 105466</strain>
    </source>
</reference>
<keyword evidence="4" id="KW-1185">Reference proteome</keyword>
<feature type="coiled-coil region" evidence="1">
    <location>
        <begin position="68"/>
        <end position="117"/>
    </location>
</feature>
<feature type="compositionally biased region" description="Low complexity" evidence="2">
    <location>
        <begin position="448"/>
        <end position="462"/>
    </location>
</feature>
<feature type="non-terminal residue" evidence="3">
    <location>
        <position position="1"/>
    </location>
</feature>
<evidence type="ECO:0000256" key="1">
    <source>
        <dbReference type="SAM" id="Coils"/>
    </source>
</evidence>
<dbReference type="OMA" id="RCACVGF"/>
<sequence length="488" mass="54648">MFARPRREKARSEDDHLPKGDCQYILLHPENKGLRCACVGFSLNASIPGSTCHCGHQACYHFAERGEVTTDREELEALQKRVTMLEEELDRQRNGGRAELIERLGRLEELVDRSKAETDGELKGIYRGISGLWHNVGLLTKRAPYYDDRIEALVDNAQRIRNQLIEVDDASIRLEERVESLENMSSPPSHGTRRRKASTPPDTRSDTPPESIIDVAVTDQNLSTTSENVMTSDGPGINLETQRAASTEADSPAWTVHVSLLPTPEQPFPFEKDTAPYHRCLSRGLHRFIVVQNTDSESFITAVSDSFSSILRGRPWVPLVARICDAQNLRGLPMLRQLEDHLVNSDFNVTFLKENCAVLDEDGKIMALYIAMLQDTISWEELRNLEPYMPGLEAAWEYDPILDGPCKTDRLDGDKNVRDGGSLERRPAAGDILPSWSPSSTRLKRAASEISRSPSFSSSTEGESTRAKFRRQCSSTTVEVVGRRAEAV</sequence>
<feature type="compositionally biased region" description="Low complexity" evidence="2">
    <location>
        <begin position="198"/>
        <end position="209"/>
    </location>
</feature>
<feature type="region of interest" description="Disordered" evidence="2">
    <location>
        <begin position="179"/>
        <end position="250"/>
    </location>
</feature>
<accession>A0A3E2HCA1</accession>
<dbReference type="OrthoDB" id="4187949at2759"/>